<dbReference type="GO" id="GO:0016717">
    <property type="term" value="F:oxidoreductase activity, acting on paired donors, with oxidation of a pair of donors resulting in the reduction of molecular oxygen to two molecules of water"/>
    <property type="evidence" value="ECO:0007669"/>
    <property type="project" value="TreeGrafter"/>
</dbReference>
<dbReference type="AlphaFoldDB" id="A0A1G4RH92"/>
<evidence type="ECO:0000313" key="3">
    <source>
        <dbReference type="EMBL" id="SCW56170.1"/>
    </source>
</evidence>
<dbReference type="GO" id="GO:0016020">
    <property type="term" value="C:membrane"/>
    <property type="evidence" value="ECO:0007669"/>
    <property type="project" value="TreeGrafter"/>
</dbReference>
<organism evidence="3 4">
    <name type="scientific">Ancylobacter rudongensis</name>
    <dbReference type="NCBI Taxonomy" id="177413"/>
    <lineage>
        <taxon>Bacteria</taxon>
        <taxon>Pseudomonadati</taxon>
        <taxon>Pseudomonadota</taxon>
        <taxon>Alphaproteobacteria</taxon>
        <taxon>Hyphomicrobiales</taxon>
        <taxon>Xanthobacteraceae</taxon>
        <taxon>Ancylobacter</taxon>
    </lineage>
</organism>
<dbReference type="PANTHER" id="PTHR19353:SF73">
    <property type="entry name" value="FATTY ACID DESATURASE"/>
    <property type="match status" value="1"/>
</dbReference>
<feature type="domain" description="Fatty acid desaturase" evidence="2">
    <location>
        <begin position="60"/>
        <end position="307"/>
    </location>
</feature>
<dbReference type="GO" id="GO:0006629">
    <property type="term" value="P:lipid metabolic process"/>
    <property type="evidence" value="ECO:0007669"/>
    <property type="project" value="InterPro"/>
</dbReference>
<keyword evidence="1" id="KW-1133">Transmembrane helix</keyword>
<sequence length="343" mass="39592">MLMLGESALAKADARSWARRLNDYRQSDPRRSVRELLITAVPFALAWAAMLTALKLDQFWLYALLILPAAGLLVRLFMIQHDCGHGSFFGNRRGNDWTGRVIGVLTMTPYDHWRRSHAIHHASAGNLDRRGIGDIDTLTVDEYLARSRWGRLRYRLYRHPLVMFGIGPIYVFLLESRLPVGFTRKGWTPWVSTMTTNLGIAVAAGLLMWAFGIGPFLLVHLPIVILGAAAGVWLFYVQHQFEGTHWDDNESWEFHEAALHGSSHYDLPAVLRWFSANIGMHHVHHLCARIPYYRLPEVLRDHPELRDVGRLTLWESFGCVRLTLWDDRQRQLISFREMRALYQ</sequence>
<name>A0A1G4RH92_9HYPH</name>
<feature type="transmembrane region" description="Helical" evidence="1">
    <location>
        <begin position="187"/>
        <end position="209"/>
    </location>
</feature>
<evidence type="ECO:0000313" key="4">
    <source>
        <dbReference type="Proteomes" id="UP000198889"/>
    </source>
</evidence>
<dbReference type="STRING" id="177413.SAMN05660859_1647"/>
<evidence type="ECO:0000259" key="2">
    <source>
        <dbReference type="Pfam" id="PF00487"/>
    </source>
</evidence>
<keyword evidence="1" id="KW-0472">Membrane</keyword>
<proteinExistence type="predicted"/>
<dbReference type="InterPro" id="IPR005804">
    <property type="entry name" value="FA_desaturase_dom"/>
</dbReference>
<dbReference type="EMBL" id="FMTP01000002">
    <property type="protein sequence ID" value="SCW56170.1"/>
    <property type="molecule type" value="Genomic_DNA"/>
</dbReference>
<dbReference type="Proteomes" id="UP000198889">
    <property type="component" value="Unassembled WGS sequence"/>
</dbReference>
<feature type="transmembrane region" description="Helical" evidence="1">
    <location>
        <begin position="36"/>
        <end position="53"/>
    </location>
</feature>
<evidence type="ECO:0000256" key="1">
    <source>
        <dbReference type="SAM" id="Phobius"/>
    </source>
</evidence>
<dbReference type="Pfam" id="PF00487">
    <property type="entry name" value="FA_desaturase"/>
    <property type="match status" value="1"/>
</dbReference>
<dbReference type="PANTHER" id="PTHR19353">
    <property type="entry name" value="FATTY ACID DESATURASE 2"/>
    <property type="match status" value="1"/>
</dbReference>
<keyword evidence="4" id="KW-1185">Reference proteome</keyword>
<reference evidence="4" key="1">
    <citation type="submission" date="2016-10" db="EMBL/GenBank/DDBJ databases">
        <authorList>
            <person name="Varghese N."/>
            <person name="Submissions S."/>
        </authorList>
    </citation>
    <scope>NUCLEOTIDE SEQUENCE [LARGE SCALE GENOMIC DNA]</scope>
    <source>
        <strain evidence="4">CGMCC 1.1761</strain>
    </source>
</reference>
<dbReference type="RefSeq" id="WP_091437796.1">
    <property type="nucleotide sequence ID" value="NZ_FMTP01000002.1"/>
</dbReference>
<dbReference type="InterPro" id="IPR012171">
    <property type="entry name" value="Fatty_acid_desaturase"/>
</dbReference>
<feature type="transmembrane region" description="Helical" evidence="1">
    <location>
        <begin position="216"/>
        <end position="236"/>
    </location>
</feature>
<protein>
    <submittedName>
        <fullName evidence="3">Omega-6 fatty acid desaturase (Delta-12 desaturase)</fullName>
    </submittedName>
</protein>
<keyword evidence="1" id="KW-0812">Transmembrane</keyword>
<feature type="transmembrane region" description="Helical" evidence="1">
    <location>
        <begin position="156"/>
        <end position="175"/>
    </location>
</feature>
<accession>A0A1G4RH92</accession>
<feature type="transmembrane region" description="Helical" evidence="1">
    <location>
        <begin position="59"/>
        <end position="78"/>
    </location>
</feature>
<gene>
    <name evidence="3" type="ORF">SAMN05660859_1647</name>
</gene>
<dbReference type="CDD" id="cd03507">
    <property type="entry name" value="Delta12-FADS-like"/>
    <property type="match status" value="1"/>
</dbReference>